<evidence type="ECO:0000256" key="1">
    <source>
        <dbReference type="ARBA" id="ARBA00006643"/>
    </source>
</evidence>
<comment type="caution">
    <text evidence="4">The sequence shown here is derived from an EMBL/GenBank/DDBJ whole genome shotgun (WGS) entry which is preliminary data.</text>
</comment>
<feature type="repeat" description="PPR" evidence="3">
    <location>
        <begin position="87"/>
        <end position="121"/>
    </location>
</feature>
<protein>
    <recommendedName>
        <fullName evidence="6">Pentatricopeptide repeat-containing protein</fullName>
    </recommendedName>
</protein>
<dbReference type="InterPro" id="IPR011990">
    <property type="entry name" value="TPR-like_helical_dom_sf"/>
</dbReference>
<dbReference type="PANTHER" id="PTHR47926">
    <property type="entry name" value="PENTATRICOPEPTIDE REPEAT-CONTAINING PROTEIN"/>
    <property type="match status" value="1"/>
</dbReference>
<dbReference type="FunFam" id="1.25.40.10:FF:000690">
    <property type="entry name" value="Pentatricopeptide repeat-containing protein"/>
    <property type="match status" value="1"/>
</dbReference>
<proteinExistence type="inferred from homology"/>
<dbReference type="GO" id="GO:0003729">
    <property type="term" value="F:mRNA binding"/>
    <property type="evidence" value="ECO:0007669"/>
    <property type="project" value="UniProtKB-ARBA"/>
</dbReference>
<keyword evidence="2" id="KW-0677">Repeat</keyword>
<dbReference type="Proteomes" id="UP000541444">
    <property type="component" value="Unassembled WGS sequence"/>
</dbReference>
<keyword evidence="5" id="KW-1185">Reference proteome</keyword>
<dbReference type="Pfam" id="PF13041">
    <property type="entry name" value="PPR_2"/>
    <property type="match status" value="3"/>
</dbReference>
<dbReference type="GO" id="GO:0009451">
    <property type="term" value="P:RNA modification"/>
    <property type="evidence" value="ECO:0007669"/>
    <property type="project" value="InterPro"/>
</dbReference>
<dbReference type="FunFam" id="1.25.40.10:FF:000073">
    <property type="entry name" value="Pentatricopeptide repeat-containing protein chloroplastic"/>
    <property type="match status" value="1"/>
</dbReference>
<comment type="similarity">
    <text evidence="1">Belongs to the PPR family. PCMP-H subfamily.</text>
</comment>
<evidence type="ECO:0000256" key="3">
    <source>
        <dbReference type="PROSITE-ProRule" id="PRU00708"/>
    </source>
</evidence>
<accession>A0A7J7N541</accession>
<dbReference type="InterPro" id="IPR046960">
    <property type="entry name" value="PPR_At4g14850-like_plant"/>
</dbReference>
<reference evidence="4 5" key="1">
    <citation type="journal article" date="2020" name="IScience">
        <title>Genome Sequencing of the Endangered Kingdonia uniflora (Circaeasteraceae, Ranunculales) Reveals Potential Mechanisms of Evolutionary Specialization.</title>
        <authorList>
            <person name="Sun Y."/>
            <person name="Deng T."/>
            <person name="Zhang A."/>
            <person name="Moore M.J."/>
            <person name="Landis J.B."/>
            <person name="Lin N."/>
            <person name="Zhang H."/>
            <person name="Zhang X."/>
            <person name="Huang J."/>
            <person name="Zhang X."/>
            <person name="Sun H."/>
            <person name="Wang H."/>
        </authorList>
    </citation>
    <scope>NUCLEOTIDE SEQUENCE [LARGE SCALE GENOMIC DNA]</scope>
    <source>
        <strain evidence="4">TB1705</strain>
        <tissue evidence="4">Leaf</tissue>
    </source>
</reference>
<dbReference type="Pfam" id="PF01535">
    <property type="entry name" value="PPR"/>
    <property type="match status" value="2"/>
</dbReference>
<organism evidence="4 5">
    <name type="scientific">Kingdonia uniflora</name>
    <dbReference type="NCBI Taxonomy" id="39325"/>
    <lineage>
        <taxon>Eukaryota</taxon>
        <taxon>Viridiplantae</taxon>
        <taxon>Streptophyta</taxon>
        <taxon>Embryophyta</taxon>
        <taxon>Tracheophyta</taxon>
        <taxon>Spermatophyta</taxon>
        <taxon>Magnoliopsida</taxon>
        <taxon>Ranunculales</taxon>
        <taxon>Circaeasteraceae</taxon>
        <taxon>Kingdonia</taxon>
    </lineage>
</organism>
<evidence type="ECO:0000313" key="5">
    <source>
        <dbReference type="Proteomes" id="UP000541444"/>
    </source>
</evidence>
<dbReference type="PROSITE" id="PS51375">
    <property type="entry name" value="PPR"/>
    <property type="match status" value="3"/>
</dbReference>
<name>A0A7J7N541_9MAGN</name>
<dbReference type="AlphaFoldDB" id="A0A7J7N541"/>
<gene>
    <name evidence="4" type="ORF">GIB67_008323</name>
</gene>
<feature type="repeat" description="PPR" evidence="3">
    <location>
        <begin position="189"/>
        <end position="223"/>
    </location>
</feature>
<evidence type="ECO:0008006" key="6">
    <source>
        <dbReference type="Google" id="ProtNLM"/>
    </source>
</evidence>
<feature type="repeat" description="PPR" evidence="3">
    <location>
        <begin position="391"/>
        <end position="425"/>
    </location>
</feature>
<dbReference type="PANTHER" id="PTHR47926:SF471">
    <property type="entry name" value="DYW DOMAIN-CONTAINING PROTEIN"/>
    <property type="match status" value="1"/>
</dbReference>
<evidence type="ECO:0000256" key="2">
    <source>
        <dbReference type="ARBA" id="ARBA00022737"/>
    </source>
</evidence>
<dbReference type="Gene3D" id="1.25.40.10">
    <property type="entry name" value="Tetratricopeptide repeat domain"/>
    <property type="match status" value="4"/>
</dbReference>
<dbReference type="OrthoDB" id="1663914at2759"/>
<dbReference type="InterPro" id="IPR046848">
    <property type="entry name" value="E_motif"/>
</dbReference>
<dbReference type="EMBL" id="JACGCM010001055">
    <property type="protein sequence ID" value="KAF6162194.1"/>
    <property type="molecule type" value="Genomic_DNA"/>
</dbReference>
<dbReference type="InterPro" id="IPR002885">
    <property type="entry name" value="PPR_rpt"/>
</dbReference>
<sequence>MKRLTGFPTPQFTTPVKYLVNNGLYPQALRVSADSLDPCLTDQVYSLFTKSGFFLDIFLGSYLISHFSKLCDLQRAHQFFMDMPETDIVVWNTLISGYAKSQQIEDAFRLFRSLRHCELKPDIFTVSSLIKACNFSQNNEIAHVEIHAYIYKIGYLSVISIGNVLISMYGKCESVEDAKKVFEEMLYCDAISWNTVIAGYTENGLFSLALEMFVKMRHSSLKPTKCTLASILEVLSNSKYLNLAKGIHGHIIKSGFCLDDSMVTGLITTYGNCNEIENSKQLYFEIDKIILAQVNAMIATFVHSGYHVDALKFLQDTWGSGVEVNGVTFSVALKACAALTTLEQGKILHSLALKCGFDQDHFLRSAIIDFYCKCGSIDDGSKAFKETLENNLASWNAMMMGYAQHGNNEEVFKLFGEMQVRGMDPDEISYLGLLSSCCHSRLVEKAYSLLKLMFEHHGVMPQLEHYSCVVDLLGRVGDLEKANMLVEEMPVNPDAQIWHVLLSNSSIHGNLELGKVFAAKLLQLEPETDTTYVLLSNLYASAGIWNEVRRLRKLMKDNTICKEPGVSWIQLGRTVHSFLSSDVSHSRNREICLKLQQLNKQMRASSSRGGLEFDWGVS</sequence>
<dbReference type="NCBIfam" id="TIGR00756">
    <property type="entry name" value="PPR"/>
    <property type="match status" value="5"/>
</dbReference>
<evidence type="ECO:0000313" key="4">
    <source>
        <dbReference type="EMBL" id="KAF6162194.1"/>
    </source>
</evidence>
<dbReference type="Pfam" id="PF20431">
    <property type="entry name" value="E_motif"/>
    <property type="match status" value="1"/>
</dbReference>